<evidence type="ECO:0000313" key="2">
    <source>
        <dbReference type="EMBL" id="SDP78756.1"/>
    </source>
</evidence>
<organism evidence="2 3">
    <name type="scientific">Actinokineospora alba</name>
    <dbReference type="NCBI Taxonomy" id="504798"/>
    <lineage>
        <taxon>Bacteria</taxon>
        <taxon>Bacillati</taxon>
        <taxon>Actinomycetota</taxon>
        <taxon>Actinomycetes</taxon>
        <taxon>Pseudonocardiales</taxon>
        <taxon>Pseudonocardiaceae</taxon>
        <taxon>Actinokineospora</taxon>
    </lineage>
</organism>
<evidence type="ECO:0000256" key="1">
    <source>
        <dbReference type="SAM" id="Phobius"/>
    </source>
</evidence>
<dbReference type="AlphaFoldDB" id="A0A1H0VL25"/>
<dbReference type="EMBL" id="FNJB01000014">
    <property type="protein sequence ID" value="SDP78756.1"/>
    <property type="molecule type" value="Genomic_DNA"/>
</dbReference>
<evidence type="ECO:0008006" key="4">
    <source>
        <dbReference type="Google" id="ProtNLM"/>
    </source>
</evidence>
<dbReference type="Proteomes" id="UP000199651">
    <property type="component" value="Unassembled WGS sequence"/>
</dbReference>
<protein>
    <recommendedName>
        <fullName evidence="4">Cell division protein FtsB</fullName>
    </recommendedName>
</protein>
<sequence>MARDPDTIQREIEQARDALASTLDQLGTKASPKRLVDNAKTSARAKADEPKVKYALIGIGVVVGFLLVRKLFR</sequence>
<keyword evidence="1" id="KW-0472">Membrane</keyword>
<dbReference type="InterPro" id="IPR022062">
    <property type="entry name" value="DUF3618"/>
</dbReference>
<accession>A0A1H0VL25</accession>
<keyword evidence="1" id="KW-1133">Transmembrane helix</keyword>
<dbReference type="Pfam" id="PF12277">
    <property type="entry name" value="DUF3618"/>
    <property type="match status" value="1"/>
</dbReference>
<dbReference type="RefSeq" id="WP_091383116.1">
    <property type="nucleotide sequence ID" value="NZ_FNDV01000012.1"/>
</dbReference>
<dbReference type="STRING" id="504798.SAMN05421871_11291"/>
<keyword evidence="1" id="KW-0812">Transmembrane</keyword>
<feature type="transmembrane region" description="Helical" evidence="1">
    <location>
        <begin position="54"/>
        <end position="72"/>
    </location>
</feature>
<evidence type="ECO:0000313" key="3">
    <source>
        <dbReference type="Proteomes" id="UP000199651"/>
    </source>
</evidence>
<keyword evidence="3" id="KW-1185">Reference proteome</keyword>
<gene>
    <name evidence="2" type="ORF">SAMN05192558_11491</name>
</gene>
<reference evidence="3" key="1">
    <citation type="submission" date="2016-10" db="EMBL/GenBank/DDBJ databases">
        <authorList>
            <person name="Varghese N."/>
            <person name="Submissions S."/>
        </authorList>
    </citation>
    <scope>NUCLEOTIDE SEQUENCE [LARGE SCALE GENOMIC DNA]</scope>
    <source>
        <strain evidence="3">IBRC-M 10655</strain>
    </source>
</reference>
<dbReference type="OrthoDB" id="5196933at2"/>
<proteinExistence type="predicted"/>
<name>A0A1H0VL25_9PSEU</name>